<organism evidence="2 3">
    <name type="scientific">Paludisphaera borealis</name>
    <dbReference type="NCBI Taxonomy" id="1387353"/>
    <lineage>
        <taxon>Bacteria</taxon>
        <taxon>Pseudomonadati</taxon>
        <taxon>Planctomycetota</taxon>
        <taxon>Planctomycetia</taxon>
        <taxon>Isosphaerales</taxon>
        <taxon>Isosphaeraceae</taxon>
        <taxon>Paludisphaera</taxon>
    </lineage>
</organism>
<reference evidence="3" key="1">
    <citation type="submission" date="2016-12" db="EMBL/GenBank/DDBJ databases">
        <title>Comparative genomics of four Isosphaeraceae planctomycetes: a common pool of plasmids and glycoside hydrolase genes.</title>
        <authorList>
            <person name="Ivanova A."/>
        </authorList>
    </citation>
    <scope>NUCLEOTIDE SEQUENCE [LARGE SCALE GENOMIC DNA]</scope>
    <source>
        <strain evidence="3">PX4</strain>
    </source>
</reference>
<dbReference type="InterPro" id="IPR007466">
    <property type="entry name" value="Peptidyl-Arg-deiminase_porph"/>
</dbReference>
<keyword evidence="1 2" id="KW-0378">Hydrolase</keyword>
<dbReference type="PANTHER" id="PTHR31377">
    <property type="entry name" value="AGMATINE DEIMINASE-RELATED"/>
    <property type="match status" value="1"/>
</dbReference>
<dbReference type="GO" id="GO:0047632">
    <property type="term" value="F:agmatine deiminase activity"/>
    <property type="evidence" value="ECO:0007669"/>
    <property type="project" value="UniProtKB-EC"/>
</dbReference>
<dbReference type="RefSeq" id="WP_076343185.1">
    <property type="nucleotide sequence ID" value="NZ_CP019082.1"/>
</dbReference>
<dbReference type="Gene3D" id="3.75.10.10">
    <property type="entry name" value="L-arginine/glycine Amidinotransferase, Chain A"/>
    <property type="match status" value="1"/>
</dbReference>
<dbReference type="EMBL" id="CP019082">
    <property type="protein sequence ID" value="APW58938.1"/>
    <property type="molecule type" value="Genomic_DNA"/>
</dbReference>
<evidence type="ECO:0000313" key="2">
    <source>
        <dbReference type="EMBL" id="APW58938.1"/>
    </source>
</evidence>
<dbReference type="Proteomes" id="UP000186309">
    <property type="component" value="Chromosome"/>
</dbReference>
<dbReference type="OrthoDB" id="9808013at2"/>
<dbReference type="GO" id="GO:0004668">
    <property type="term" value="F:protein-arginine deiminase activity"/>
    <property type="evidence" value="ECO:0007669"/>
    <property type="project" value="InterPro"/>
</dbReference>
<gene>
    <name evidence="2" type="primary">aguA</name>
    <name evidence="2" type="ORF">BSF38_00350</name>
</gene>
<accession>A0A1U7CJ54</accession>
<dbReference type="SUPFAM" id="SSF55909">
    <property type="entry name" value="Pentein"/>
    <property type="match status" value="1"/>
</dbReference>
<dbReference type="STRING" id="1387353.BSF38_00350"/>
<dbReference type="EC" id="3.5.3.12" evidence="2"/>
<dbReference type="PANTHER" id="PTHR31377:SF0">
    <property type="entry name" value="AGMATINE DEIMINASE-RELATED"/>
    <property type="match status" value="1"/>
</dbReference>
<proteinExistence type="predicted"/>
<name>A0A1U7CJ54_9BACT</name>
<dbReference type="AlphaFoldDB" id="A0A1U7CJ54"/>
<dbReference type="GO" id="GO:0009446">
    <property type="term" value="P:putrescine biosynthetic process"/>
    <property type="evidence" value="ECO:0007669"/>
    <property type="project" value="InterPro"/>
</dbReference>
<evidence type="ECO:0000313" key="3">
    <source>
        <dbReference type="Proteomes" id="UP000186309"/>
    </source>
</evidence>
<dbReference type="KEGG" id="pbor:BSF38_00350"/>
<protein>
    <submittedName>
        <fullName evidence="2">Agmatine deiminase</fullName>
        <ecNumber evidence="2">3.5.3.12</ecNumber>
    </submittedName>
</protein>
<dbReference type="Pfam" id="PF04371">
    <property type="entry name" value="PAD_porph"/>
    <property type="match status" value="1"/>
</dbReference>
<sequence length="373" mass="41121">MTPAQLGFRMPAEWEPHDATWIAWPHHREDWPGKFAPIPWVYAEIVRILSAHENVAIVVGDRDTRRRAASILDQAGANLTRVQFLRADTDRVWLRDSGPTFVVRDGDVKEAETDGESIGPVALVDWKFNAWAKYDNYLKDKHLPRRIAKKLGLTCWAPRAEINTVPRRVVLEGGAIDVNGKGTLLTTEECLLSDVQARNPGLGREGIERVFADNLGVTNVIWLGRGINGDDTHGHVDDLARFVDAKTVVTVVEPDAADPNHEPLEDNLRRLKEARDQDGQPLRVVALPMPAPVIFEGERLPASYANFYIANGVVIVPTFNDPADRLALNILAELFPDREVVGVHCVDLVLGLGTLHCLSQQQPAAPSGGPPAS</sequence>
<evidence type="ECO:0000256" key="1">
    <source>
        <dbReference type="ARBA" id="ARBA00022801"/>
    </source>
</evidence>
<keyword evidence="3" id="KW-1185">Reference proteome</keyword>